<dbReference type="PANTHER" id="PTHR34413">
    <property type="entry name" value="PROPHAGE TAIL FIBER ASSEMBLY PROTEIN HOMOLOG TFAE-RELATED-RELATED"/>
    <property type="match status" value="1"/>
</dbReference>
<dbReference type="OrthoDB" id="5181253at2"/>
<dbReference type="Pfam" id="PF20454">
    <property type="entry name" value="GpA_nuclease"/>
    <property type="match status" value="1"/>
</dbReference>
<name>A0A1G7C4V1_RHOCA</name>
<proteinExistence type="inferred from homology"/>
<evidence type="ECO:0000313" key="3">
    <source>
        <dbReference type="EMBL" id="SDE33790.1"/>
    </source>
</evidence>
<dbReference type="InterPro" id="IPR027417">
    <property type="entry name" value="P-loop_NTPase"/>
</dbReference>
<dbReference type="PANTHER" id="PTHR34413:SF2">
    <property type="entry name" value="PROPHAGE TAIL FIBER ASSEMBLY PROTEIN HOMOLOG TFAE-RELATED"/>
    <property type="match status" value="1"/>
</dbReference>
<dbReference type="GO" id="GO:0005524">
    <property type="term" value="F:ATP binding"/>
    <property type="evidence" value="ECO:0007669"/>
    <property type="project" value="InterPro"/>
</dbReference>
<dbReference type="Proteomes" id="UP000183812">
    <property type="component" value="Unassembled WGS sequence"/>
</dbReference>
<dbReference type="GO" id="GO:0016887">
    <property type="term" value="F:ATP hydrolysis activity"/>
    <property type="evidence" value="ECO:0007669"/>
    <property type="project" value="InterPro"/>
</dbReference>
<reference evidence="3 4" key="1">
    <citation type="submission" date="2016-10" db="EMBL/GenBank/DDBJ databases">
        <authorList>
            <person name="de Groot N.N."/>
        </authorList>
    </citation>
    <scope>NUCLEOTIDE SEQUENCE [LARGE SCALE GENOMIC DNA]</scope>
    <source>
        <strain evidence="4">DSM 938 / 37b4</strain>
    </source>
</reference>
<dbReference type="Gene3D" id="3.40.50.300">
    <property type="entry name" value="P-loop containing nucleotide triphosphate hydrolases"/>
    <property type="match status" value="1"/>
</dbReference>
<organism evidence="3 4">
    <name type="scientific">Rhodobacter capsulatus</name>
    <name type="common">Rhodopseudomonas capsulata</name>
    <dbReference type="NCBI Taxonomy" id="1061"/>
    <lineage>
        <taxon>Bacteria</taxon>
        <taxon>Pseudomonadati</taxon>
        <taxon>Pseudomonadota</taxon>
        <taxon>Alphaproteobacteria</taxon>
        <taxon>Rhodobacterales</taxon>
        <taxon>Rhodobacter group</taxon>
        <taxon>Rhodobacter</taxon>
    </lineage>
</organism>
<dbReference type="InterPro" id="IPR046453">
    <property type="entry name" value="GpA_ATPase"/>
</dbReference>
<dbReference type="InterPro" id="IPR008866">
    <property type="entry name" value="Phage_lambda_GpA-like"/>
</dbReference>
<evidence type="ECO:0000313" key="4">
    <source>
        <dbReference type="Proteomes" id="UP000183812"/>
    </source>
</evidence>
<dbReference type="HAMAP" id="MF_04144">
    <property type="entry name" value="TERL_LAMBDA"/>
    <property type="match status" value="1"/>
</dbReference>
<dbReference type="AlphaFoldDB" id="A0A1G7C4V1"/>
<sequence length="594" mass="64961">MPLDRIALLRAEALRALMPPPKLMLSEWIEREMILPEGVSATPGRVRLWPFQNGIADAIGDPMIERVTVLKPVRVGYSMLLSAAVAGFIGNDPGPVLMVLPTEADARGFVVDDLEPAFAASPALASVLADDRDESERNTLTSRRFPGGSLKVVAARSPRNLRRHNMRYLLLDEIDAMEQTAEGSPIALAERRTLSFADRKIIAGSTPTFEETSHVLKLYAASDMRVYRVPCPDCGAFSEILWSGIIWDEGQPETARWRCPHCAAEIAERHKPEMVAAGHWHPTRPEVQGHAGFKLTALISPHANASWAKLAAEFLAAKDDPSLLQVFTNTVLAEGWRSEGEELDESALAGRAEAIGLEPVPEEVLAITAGVDVQRDRLEAVLIGWTEAGAMLALHHAVIWGAYDAEETWLGIDTLLTRRFPHTLGGRIGIDACAIDAGDGVSMPNVMAFCGPRFRRRVVAIKGAPGASRAPIERASKAKGRAPLWIVGVDGLKTCLFARLPQAGAVRFSDALPPVWFEQLASERAVVRYSRGQPIRSFERIPGRRAEALDAVIYAMAARQLVQINPDQRRFDLAQAEPAAAPRRPILQSSWMAR</sequence>
<feature type="domain" description="Phage terminase large subunit GpA ATPase" evidence="1">
    <location>
        <begin position="40"/>
        <end position="280"/>
    </location>
</feature>
<evidence type="ECO:0000259" key="2">
    <source>
        <dbReference type="Pfam" id="PF20454"/>
    </source>
</evidence>
<accession>A0A1G7C4V1</accession>
<dbReference type="EMBL" id="FNAY01000001">
    <property type="protein sequence ID" value="SDE33790.1"/>
    <property type="molecule type" value="Genomic_DNA"/>
</dbReference>
<evidence type="ECO:0000259" key="1">
    <source>
        <dbReference type="Pfam" id="PF05876"/>
    </source>
</evidence>
<dbReference type="GO" id="GO:0004519">
    <property type="term" value="F:endonuclease activity"/>
    <property type="evidence" value="ECO:0007669"/>
    <property type="project" value="InterPro"/>
</dbReference>
<protein>
    <submittedName>
        <fullName evidence="3">Phage terminase, large subunit GpA</fullName>
    </submittedName>
</protein>
<dbReference type="Pfam" id="PF05876">
    <property type="entry name" value="GpA_ATPase"/>
    <property type="match status" value="1"/>
</dbReference>
<dbReference type="InterPro" id="IPR051220">
    <property type="entry name" value="TFA_Chaperone"/>
</dbReference>
<feature type="domain" description="Terminase large subunit GpA endonuclease" evidence="2">
    <location>
        <begin position="290"/>
        <end position="565"/>
    </location>
</feature>
<dbReference type="InterPro" id="IPR046454">
    <property type="entry name" value="GpA_endonuclease"/>
</dbReference>
<gene>
    <name evidence="3" type="ORF">SAMN04244550_00148</name>
</gene>